<reference evidence="2" key="1">
    <citation type="submission" date="2023-03" db="EMBL/GenBank/DDBJ databases">
        <title>Massive genome expansion in bonnet fungi (Mycena s.s.) driven by repeated elements and novel gene families across ecological guilds.</title>
        <authorList>
            <consortium name="Lawrence Berkeley National Laboratory"/>
            <person name="Harder C.B."/>
            <person name="Miyauchi S."/>
            <person name="Viragh M."/>
            <person name="Kuo A."/>
            <person name="Thoen E."/>
            <person name="Andreopoulos B."/>
            <person name="Lu D."/>
            <person name="Skrede I."/>
            <person name="Drula E."/>
            <person name="Henrissat B."/>
            <person name="Morin E."/>
            <person name="Kohler A."/>
            <person name="Barry K."/>
            <person name="LaButti K."/>
            <person name="Morin E."/>
            <person name="Salamov A."/>
            <person name="Lipzen A."/>
            <person name="Mereny Z."/>
            <person name="Hegedus B."/>
            <person name="Baldrian P."/>
            <person name="Stursova M."/>
            <person name="Weitz H."/>
            <person name="Taylor A."/>
            <person name="Grigoriev I.V."/>
            <person name="Nagy L.G."/>
            <person name="Martin F."/>
            <person name="Kauserud H."/>
        </authorList>
    </citation>
    <scope>NUCLEOTIDE SEQUENCE</scope>
    <source>
        <strain evidence="2">CBHHK067</strain>
    </source>
</reference>
<evidence type="ECO:0000313" key="3">
    <source>
        <dbReference type="Proteomes" id="UP001221757"/>
    </source>
</evidence>
<evidence type="ECO:0000256" key="1">
    <source>
        <dbReference type="SAM" id="MobiDB-lite"/>
    </source>
</evidence>
<dbReference type="EMBL" id="JARKIE010000191">
    <property type="protein sequence ID" value="KAJ7668943.1"/>
    <property type="molecule type" value="Genomic_DNA"/>
</dbReference>
<dbReference type="Proteomes" id="UP001221757">
    <property type="component" value="Unassembled WGS sequence"/>
</dbReference>
<name>A0AAD7CY31_MYCRO</name>
<protein>
    <submittedName>
        <fullName evidence="2">Uncharacterized protein</fullName>
    </submittedName>
</protein>
<gene>
    <name evidence="2" type="ORF">B0H17DRAFT_1142321</name>
</gene>
<evidence type="ECO:0000313" key="2">
    <source>
        <dbReference type="EMBL" id="KAJ7668943.1"/>
    </source>
</evidence>
<comment type="caution">
    <text evidence="2">The sequence shown here is derived from an EMBL/GenBank/DDBJ whole genome shotgun (WGS) entry which is preliminary data.</text>
</comment>
<sequence length="201" mass="21758">MSFRAQQEPGTSQFADNSYGGFSPRSKDTSLRFPGLGGDRRYSGRWRGSSSVLGSLSLSPRGFQGRPALPAGEPFMCRQPFAATEDTTNNQTEVWINALAVGFSAAADEFTVTLCKTAEVLINYWATYTNIGRICTKGGAAKISHVHEGVSRSELYPYGGPRIAQRQCVGDSVDIPTLALQGSPQGEHTWLMQQQVATLDC</sequence>
<organism evidence="2 3">
    <name type="scientific">Mycena rosella</name>
    <name type="common">Pink bonnet</name>
    <name type="synonym">Agaricus rosellus</name>
    <dbReference type="NCBI Taxonomy" id="1033263"/>
    <lineage>
        <taxon>Eukaryota</taxon>
        <taxon>Fungi</taxon>
        <taxon>Dikarya</taxon>
        <taxon>Basidiomycota</taxon>
        <taxon>Agaricomycotina</taxon>
        <taxon>Agaricomycetes</taxon>
        <taxon>Agaricomycetidae</taxon>
        <taxon>Agaricales</taxon>
        <taxon>Marasmiineae</taxon>
        <taxon>Mycenaceae</taxon>
        <taxon>Mycena</taxon>
    </lineage>
</organism>
<dbReference type="AlphaFoldDB" id="A0AAD7CY31"/>
<feature type="region of interest" description="Disordered" evidence="1">
    <location>
        <begin position="1"/>
        <end position="34"/>
    </location>
</feature>
<accession>A0AAD7CY31</accession>
<keyword evidence="3" id="KW-1185">Reference proteome</keyword>
<feature type="compositionally biased region" description="Polar residues" evidence="1">
    <location>
        <begin position="1"/>
        <end position="16"/>
    </location>
</feature>
<proteinExistence type="predicted"/>